<dbReference type="Pfam" id="PF01757">
    <property type="entry name" value="Acyl_transf_3"/>
    <property type="match status" value="1"/>
</dbReference>
<feature type="transmembrane region" description="Helical" evidence="1">
    <location>
        <begin position="245"/>
        <end position="264"/>
    </location>
</feature>
<organism evidence="3 4">
    <name type="scientific">Aquitalea magnusonii</name>
    <dbReference type="NCBI Taxonomy" id="332411"/>
    <lineage>
        <taxon>Bacteria</taxon>
        <taxon>Pseudomonadati</taxon>
        <taxon>Pseudomonadota</taxon>
        <taxon>Betaproteobacteria</taxon>
        <taxon>Neisseriales</taxon>
        <taxon>Chromobacteriaceae</taxon>
        <taxon>Aquitalea</taxon>
    </lineage>
</organism>
<dbReference type="EMBL" id="QJKC01000033">
    <property type="protein sequence ID" value="PXX38817.1"/>
    <property type="molecule type" value="Genomic_DNA"/>
</dbReference>
<accession>A0A318IXY4</accession>
<feature type="transmembrane region" description="Helical" evidence="1">
    <location>
        <begin position="216"/>
        <end position="238"/>
    </location>
</feature>
<keyword evidence="4" id="KW-1185">Reference proteome</keyword>
<dbReference type="GO" id="GO:0016020">
    <property type="term" value="C:membrane"/>
    <property type="evidence" value="ECO:0007669"/>
    <property type="project" value="TreeGrafter"/>
</dbReference>
<feature type="transmembrane region" description="Helical" evidence="1">
    <location>
        <begin position="60"/>
        <end position="84"/>
    </location>
</feature>
<feature type="transmembrane region" description="Helical" evidence="1">
    <location>
        <begin position="301"/>
        <end position="321"/>
    </location>
</feature>
<comment type="caution">
    <text evidence="3">The sequence shown here is derived from an EMBL/GenBank/DDBJ whole genome shotgun (WGS) entry which is preliminary data.</text>
</comment>
<evidence type="ECO:0000313" key="3">
    <source>
        <dbReference type="EMBL" id="PXX38817.1"/>
    </source>
</evidence>
<keyword evidence="1" id="KW-0812">Transmembrane</keyword>
<reference evidence="3 4" key="1">
    <citation type="submission" date="2018-05" db="EMBL/GenBank/DDBJ databases">
        <title>Genomic Encyclopedia of Type Strains, Phase IV (KMG-IV): sequencing the most valuable type-strain genomes for metagenomic binning, comparative biology and taxonomic classification.</title>
        <authorList>
            <person name="Goeker M."/>
        </authorList>
    </citation>
    <scope>NUCLEOTIDE SEQUENCE [LARGE SCALE GENOMIC DNA]</scope>
    <source>
        <strain evidence="3 4">DSM 25134</strain>
    </source>
</reference>
<sequence length="376" mass="42251">MSVMSSSKQHVRFDFADGLRGVAILCVIFFHFTQTFWQHRERISDILNMDPLEGYAGASFVLPFNLGAVGVGLFLLISGLLIPLSLTRMGVLRFAVSRVFRIYPTYWAGLAVTLLALWLAAWLADNDFDITRRDVIGHVSIAFQDMLGGRNIDPVMWTLKVELWFYALLGTAFALTGKRIKWAIWLLLPLVAMLCRGPDAQGLHGQLAHFWAYDQYFLASVVCYFPLMFAGCWCYFYLTGQAGAVETVLHFVGLLALFVWVTNWPSPELYGSYAIGISLFVLGVLRPAVWSSRWLARVAAVSYAWYVCHSNAGYVLMEVLASYNLPWWLLVAAATGMTWLLALAINRWVELPTQKLGKRAADALKEKPATDNLARQ</sequence>
<evidence type="ECO:0000256" key="1">
    <source>
        <dbReference type="SAM" id="Phobius"/>
    </source>
</evidence>
<feature type="domain" description="Acyltransferase 3" evidence="2">
    <location>
        <begin position="15"/>
        <end position="345"/>
    </location>
</feature>
<name>A0A318IXY4_9NEIS</name>
<dbReference type="InterPro" id="IPR002656">
    <property type="entry name" value="Acyl_transf_3_dom"/>
</dbReference>
<dbReference type="GO" id="GO:0016747">
    <property type="term" value="F:acyltransferase activity, transferring groups other than amino-acyl groups"/>
    <property type="evidence" value="ECO:0007669"/>
    <property type="project" value="InterPro"/>
</dbReference>
<dbReference type="PANTHER" id="PTHR23028">
    <property type="entry name" value="ACETYLTRANSFERASE"/>
    <property type="match status" value="1"/>
</dbReference>
<dbReference type="Proteomes" id="UP000248395">
    <property type="component" value="Unassembled WGS sequence"/>
</dbReference>
<gene>
    <name evidence="3" type="ORF">DFR38_13316</name>
</gene>
<dbReference type="AlphaFoldDB" id="A0A318IXY4"/>
<dbReference type="PANTHER" id="PTHR23028:SF53">
    <property type="entry name" value="ACYL_TRANSF_3 DOMAIN-CONTAINING PROTEIN"/>
    <property type="match status" value="1"/>
</dbReference>
<feature type="transmembrane region" description="Helical" evidence="1">
    <location>
        <begin position="105"/>
        <end position="124"/>
    </location>
</feature>
<feature type="transmembrane region" description="Helical" evidence="1">
    <location>
        <begin position="155"/>
        <end position="175"/>
    </location>
</feature>
<dbReference type="GO" id="GO:0000271">
    <property type="term" value="P:polysaccharide biosynthetic process"/>
    <property type="evidence" value="ECO:0007669"/>
    <property type="project" value="TreeGrafter"/>
</dbReference>
<feature type="transmembrane region" description="Helical" evidence="1">
    <location>
        <begin position="270"/>
        <end position="289"/>
    </location>
</feature>
<feature type="transmembrane region" description="Helical" evidence="1">
    <location>
        <begin position="21"/>
        <end position="40"/>
    </location>
</feature>
<evidence type="ECO:0000259" key="2">
    <source>
        <dbReference type="Pfam" id="PF01757"/>
    </source>
</evidence>
<evidence type="ECO:0000313" key="4">
    <source>
        <dbReference type="Proteomes" id="UP000248395"/>
    </source>
</evidence>
<keyword evidence="1" id="KW-0472">Membrane</keyword>
<dbReference type="InterPro" id="IPR050879">
    <property type="entry name" value="Acyltransferase_3"/>
</dbReference>
<feature type="transmembrane region" description="Helical" evidence="1">
    <location>
        <begin position="182"/>
        <end position="204"/>
    </location>
</feature>
<protein>
    <submittedName>
        <fullName evidence="3">Peptidoglycan/LPS O-acetylase OafA/YrhL</fullName>
    </submittedName>
</protein>
<feature type="transmembrane region" description="Helical" evidence="1">
    <location>
        <begin position="327"/>
        <end position="349"/>
    </location>
</feature>
<keyword evidence="1" id="KW-1133">Transmembrane helix</keyword>
<proteinExistence type="predicted"/>